<feature type="compositionally biased region" description="Low complexity" evidence="1">
    <location>
        <begin position="158"/>
        <end position="170"/>
    </location>
</feature>
<reference evidence="2" key="1">
    <citation type="submission" date="2022-01" db="EMBL/GenBank/DDBJ databases">
        <authorList>
            <person name="King R."/>
        </authorList>
    </citation>
    <scope>NUCLEOTIDE SEQUENCE</scope>
</reference>
<gene>
    <name evidence="2" type="ORF">PSYICH_LOCUS7380</name>
</gene>
<evidence type="ECO:0000313" key="2">
    <source>
        <dbReference type="EMBL" id="CAH1106870.1"/>
    </source>
</evidence>
<protein>
    <submittedName>
        <fullName evidence="2">Uncharacterized protein</fullName>
    </submittedName>
</protein>
<proteinExistence type="predicted"/>
<name>A0A9P0CVZ6_9CUCU</name>
<dbReference type="AlphaFoldDB" id="A0A9P0CVZ6"/>
<evidence type="ECO:0000256" key="1">
    <source>
        <dbReference type="SAM" id="MobiDB-lite"/>
    </source>
</evidence>
<accession>A0A9P0CVZ6</accession>
<dbReference type="EMBL" id="OV651814">
    <property type="protein sequence ID" value="CAH1106870.1"/>
    <property type="molecule type" value="Genomic_DNA"/>
</dbReference>
<sequence length="436" mass="49758">MEAPSLSLTTPVVGYPRKHKERQKLDWLKDYLRGIATKILPLEKIKMTAEWVNQYTILKDVTNMLPDKNTVEINFDNKKSTCSICGSCNCAHISDTTEGLQKDPYDFDAWSQKSISNRPENVQSFKLGVYNESIRSDEIPLAKALAGYVHDDDSTYLENSNRANSNSSENYLENDDARSVSPETVDDDKDKDFVIEDYLSCSKISKEINNLTILENCSLKSSDDLENSQKAESSNKNRKLLVSNAKLNSTKKPTKCKFCALDIISKNFVRHIETHHHDEKEVKKILEYPKSSKERRLAFSLLRNSTNFDLYIKGELRPYRETKQQHTTLYYPCIYCKGLYKKAYLRRHTKRCPAKNNNSASNVPKCYVSNSQTMAACAMDTTNVISLLNLKEQVFNLMKGDEISFEAKKDLLIIHFGESYLKNIGENGKNMPQAVG</sequence>
<dbReference type="PANTHER" id="PTHR33480">
    <property type="entry name" value="SET DOMAIN-CONTAINING PROTEIN-RELATED"/>
    <property type="match status" value="1"/>
</dbReference>
<feature type="region of interest" description="Disordered" evidence="1">
    <location>
        <begin position="157"/>
        <end position="186"/>
    </location>
</feature>
<keyword evidence="3" id="KW-1185">Reference proteome</keyword>
<dbReference type="OrthoDB" id="6753065at2759"/>
<organism evidence="2 3">
    <name type="scientific">Psylliodes chrysocephalus</name>
    <dbReference type="NCBI Taxonomy" id="3402493"/>
    <lineage>
        <taxon>Eukaryota</taxon>
        <taxon>Metazoa</taxon>
        <taxon>Ecdysozoa</taxon>
        <taxon>Arthropoda</taxon>
        <taxon>Hexapoda</taxon>
        <taxon>Insecta</taxon>
        <taxon>Pterygota</taxon>
        <taxon>Neoptera</taxon>
        <taxon>Endopterygota</taxon>
        <taxon>Coleoptera</taxon>
        <taxon>Polyphaga</taxon>
        <taxon>Cucujiformia</taxon>
        <taxon>Chrysomeloidea</taxon>
        <taxon>Chrysomelidae</taxon>
        <taxon>Galerucinae</taxon>
        <taxon>Alticini</taxon>
        <taxon>Psylliodes</taxon>
    </lineage>
</organism>
<dbReference type="Proteomes" id="UP001153636">
    <property type="component" value="Chromosome 2"/>
</dbReference>
<evidence type="ECO:0000313" key="3">
    <source>
        <dbReference type="Proteomes" id="UP001153636"/>
    </source>
</evidence>